<reference evidence="9 10" key="1">
    <citation type="journal article" date="2014" name="ISME J.">
        <title>Ecophysiology of Thioploca ingrica as revealed by the complete genome sequence supplemented with proteomic evidence.</title>
        <authorList>
            <person name="Kojima H."/>
            <person name="Ogura Y."/>
            <person name="Yamamoto N."/>
            <person name="Togashi T."/>
            <person name="Mori H."/>
            <person name="Watanabe T."/>
            <person name="Nemoto F."/>
            <person name="Kurokawa K."/>
            <person name="Hayashi T."/>
            <person name="Fukui M."/>
        </authorList>
    </citation>
    <scope>NUCLEOTIDE SEQUENCE [LARGE SCALE GENOMIC DNA]</scope>
</reference>
<dbReference type="PIRSF" id="PIRSF005651">
    <property type="entry name" value="HflC"/>
    <property type="match status" value="1"/>
</dbReference>
<evidence type="ECO:0000256" key="7">
    <source>
        <dbReference type="SAM" id="Phobius"/>
    </source>
</evidence>
<dbReference type="Proteomes" id="UP000031623">
    <property type="component" value="Chromosome"/>
</dbReference>
<dbReference type="EMBL" id="AP014633">
    <property type="protein sequence ID" value="BAP56690.1"/>
    <property type="molecule type" value="Genomic_DNA"/>
</dbReference>
<evidence type="ECO:0000256" key="1">
    <source>
        <dbReference type="ARBA" id="ARBA00004167"/>
    </source>
</evidence>
<protein>
    <recommendedName>
        <fullName evidence="6">Protein HflC</fullName>
    </recommendedName>
</protein>
<gene>
    <name evidence="9" type="ORF">THII_2393</name>
</gene>
<dbReference type="SMART" id="SM00244">
    <property type="entry name" value="PHB"/>
    <property type="match status" value="1"/>
</dbReference>
<dbReference type="KEGG" id="tig:THII_2393"/>
<dbReference type="PANTHER" id="PTHR42911">
    <property type="entry name" value="MODULATOR OF FTSH PROTEASE HFLC"/>
    <property type="match status" value="1"/>
</dbReference>
<dbReference type="GO" id="GO:0016020">
    <property type="term" value="C:membrane"/>
    <property type="evidence" value="ECO:0007669"/>
    <property type="project" value="UniProtKB-SubCell"/>
</dbReference>
<feature type="transmembrane region" description="Helical" evidence="7">
    <location>
        <begin position="6"/>
        <end position="25"/>
    </location>
</feature>
<dbReference type="AlphaFoldDB" id="A0A090AMY8"/>
<comment type="similarity">
    <text evidence="2 6">Belongs to the band 7/mec-2 family. HflC subfamily.</text>
</comment>
<evidence type="ECO:0000313" key="9">
    <source>
        <dbReference type="EMBL" id="BAP56690.1"/>
    </source>
</evidence>
<evidence type="ECO:0000256" key="5">
    <source>
        <dbReference type="ARBA" id="ARBA00023136"/>
    </source>
</evidence>
<organism evidence="9 10">
    <name type="scientific">Thioploca ingrica</name>
    <dbReference type="NCBI Taxonomy" id="40754"/>
    <lineage>
        <taxon>Bacteria</taxon>
        <taxon>Pseudomonadati</taxon>
        <taxon>Pseudomonadota</taxon>
        <taxon>Gammaproteobacteria</taxon>
        <taxon>Thiotrichales</taxon>
        <taxon>Thiotrichaceae</taxon>
        <taxon>Thioploca</taxon>
    </lineage>
</organism>
<evidence type="ECO:0000256" key="6">
    <source>
        <dbReference type="PIRNR" id="PIRNR005651"/>
    </source>
</evidence>
<evidence type="ECO:0000256" key="4">
    <source>
        <dbReference type="ARBA" id="ARBA00022989"/>
    </source>
</evidence>
<dbReference type="PANTHER" id="PTHR42911:SF1">
    <property type="entry name" value="MODULATOR OF FTSH PROTEASE HFLC"/>
    <property type="match status" value="1"/>
</dbReference>
<evidence type="ECO:0000256" key="2">
    <source>
        <dbReference type="ARBA" id="ARBA00007862"/>
    </source>
</evidence>
<keyword evidence="5 7" id="KW-0472">Membrane</keyword>
<accession>A0A090AMY8</accession>
<dbReference type="NCBIfam" id="TIGR01932">
    <property type="entry name" value="hflC"/>
    <property type="match status" value="1"/>
</dbReference>
<dbReference type="InterPro" id="IPR001107">
    <property type="entry name" value="Band_7"/>
</dbReference>
<dbReference type="SUPFAM" id="SSF117892">
    <property type="entry name" value="Band 7/SPFH domain"/>
    <property type="match status" value="1"/>
</dbReference>
<name>A0A090AMY8_9GAMM</name>
<evidence type="ECO:0000313" key="10">
    <source>
        <dbReference type="Proteomes" id="UP000031623"/>
    </source>
</evidence>
<evidence type="ECO:0000256" key="3">
    <source>
        <dbReference type="ARBA" id="ARBA00022692"/>
    </source>
</evidence>
<evidence type="ECO:0000259" key="8">
    <source>
        <dbReference type="SMART" id="SM00244"/>
    </source>
</evidence>
<dbReference type="InterPro" id="IPR036013">
    <property type="entry name" value="Band_7/SPFH_dom_sf"/>
</dbReference>
<sequence length="328" mass="37346">MMPKPAILGLMVIVFTVGLMAAFIVKETELPLILRLGKIISPQIVGIDELSPGLHFKWPVFDKVVKFDKRIHNLDVPSEHFLTIEKKNLIVDSFIKWRIVDVISYFKTMGDNSERAEQRAKQRLGEIIANGLRNEFGKRTINDVVSGERSQIMDRVTTIVSERAKEFGMKIIDVRIKRIELPKEVSSSVYRRMEAEREQYAKKLRSQGEAEAVRIQANADRESIEIIAKAERDAERIRGEGDATANGIYAKTFNQNQEFYALYRSLNAYKKIFDNKSDILVIQPNSEFFNYFNNNMGRVTSSLTTESAAKTVTNHPIISPSQPTGTDK</sequence>
<comment type="function">
    <text evidence="6">HflC and HflK could regulate a protease.</text>
</comment>
<dbReference type="STRING" id="40754.THII_2393"/>
<keyword evidence="3 7" id="KW-0812">Transmembrane</keyword>
<dbReference type="HOGENOM" id="CLU_059167_3_0_6"/>
<dbReference type="Gene3D" id="3.30.479.30">
    <property type="entry name" value="Band 7 domain"/>
    <property type="match status" value="1"/>
</dbReference>
<keyword evidence="10" id="KW-1185">Reference proteome</keyword>
<keyword evidence="4 7" id="KW-1133">Transmembrane helix</keyword>
<comment type="subcellular location">
    <subcellularLocation>
        <location evidence="1">Membrane</location>
        <topology evidence="1">Single-pass membrane protein</topology>
    </subcellularLocation>
</comment>
<proteinExistence type="inferred from homology"/>
<dbReference type="InterPro" id="IPR010200">
    <property type="entry name" value="HflC"/>
</dbReference>
<dbReference type="CDD" id="cd03405">
    <property type="entry name" value="SPFH_HflC"/>
    <property type="match status" value="1"/>
</dbReference>
<dbReference type="Pfam" id="PF01145">
    <property type="entry name" value="Band_7"/>
    <property type="match status" value="1"/>
</dbReference>
<feature type="domain" description="Band 7" evidence="8">
    <location>
        <begin position="20"/>
        <end position="193"/>
    </location>
</feature>